<reference evidence="2 3" key="1">
    <citation type="journal article" date="2003" name="Int. J. Syst. Evol. Microbiol.">
        <title>Bacillus nealsonii sp. nov., isolated from a spacecraft-assembly facility, whose spores are gamma-radiation resistant.</title>
        <authorList>
            <person name="Venkateswaran K."/>
            <person name="Kempf M."/>
            <person name="Chen F."/>
            <person name="Satomi M."/>
            <person name="Nicholson W."/>
            <person name="Kern R."/>
        </authorList>
    </citation>
    <scope>NUCLEOTIDE SEQUENCE [LARGE SCALE GENOMIC DNA]</scope>
    <source>
        <strain evidence="2 3">FO-92</strain>
    </source>
</reference>
<evidence type="ECO:0000259" key="1">
    <source>
        <dbReference type="Pfam" id="PF14417"/>
    </source>
</evidence>
<feature type="domain" description="MEDS" evidence="1">
    <location>
        <begin position="16"/>
        <end position="168"/>
    </location>
</feature>
<gene>
    <name evidence="2" type="ORF">CWS01_14860</name>
</gene>
<dbReference type="Pfam" id="PF14417">
    <property type="entry name" value="MEDS"/>
    <property type="match status" value="1"/>
</dbReference>
<comment type="caution">
    <text evidence="2">The sequence shown here is derived from an EMBL/GenBank/DDBJ whole genome shotgun (WGS) entry which is preliminary data.</text>
</comment>
<evidence type="ECO:0000313" key="3">
    <source>
        <dbReference type="Proteomes" id="UP000233375"/>
    </source>
</evidence>
<accession>A0A2N0Z0C0</accession>
<organism evidence="2 3">
    <name type="scientific">Niallia nealsonii</name>
    <dbReference type="NCBI Taxonomy" id="115979"/>
    <lineage>
        <taxon>Bacteria</taxon>
        <taxon>Bacillati</taxon>
        <taxon>Bacillota</taxon>
        <taxon>Bacilli</taxon>
        <taxon>Bacillales</taxon>
        <taxon>Bacillaceae</taxon>
        <taxon>Niallia</taxon>
    </lineage>
</organism>
<proteinExistence type="predicted"/>
<dbReference type="InterPro" id="IPR025847">
    <property type="entry name" value="MEDS_domain"/>
</dbReference>
<dbReference type="OrthoDB" id="2855396at2"/>
<dbReference type="Proteomes" id="UP000233375">
    <property type="component" value="Unassembled WGS sequence"/>
</dbReference>
<sequence length="187" mass="22263">MKNQFKELSSSTQTAHVYYATQKQENYLENLAAYIVAGLEQGDHIILIENDRIYSLLQQKLSASLSQEDWKKIYPINNFDYYFSSGGFNPPYIFSYLDRVLKPYLEQNLSFRIWAHVEWNKEEEVLHILKEFEHEADRLVNENKLMLVCAYNKERVPTSLDKSLMECHEYILTENEIIPSKEYLYKK</sequence>
<dbReference type="EMBL" id="PISE01000031">
    <property type="protein sequence ID" value="PKG22951.1"/>
    <property type="molecule type" value="Genomic_DNA"/>
</dbReference>
<protein>
    <submittedName>
        <fullName evidence="2">3-ketoacyl-ACP reductase</fullName>
    </submittedName>
</protein>
<dbReference type="AlphaFoldDB" id="A0A2N0Z0C0"/>
<name>A0A2N0Z0C0_9BACI</name>
<evidence type="ECO:0000313" key="2">
    <source>
        <dbReference type="EMBL" id="PKG22951.1"/>
    </source>
</evidence>
<dbReference type="RefSeq" id="WP_101177973.1">
    <property type="nucleotide sequence ID" value="NZ_PISE01000031.1"/>
</dbReference>
<keyword evidence="3" id="KW-1185">Reference proteome</keyword>